<feature type="region of interest" description="Disordered" evidence="1">
    <location>
        <begin position="1"/>
        <end position="32"/>
    </location>
</feature>
<gene>
    <name evidence="2" type="ORF">AVEN_232335_1</name>
</gene>
<organism evidence="2 3">
    <name type="scientific">Araneus ventricosus</name>
    <name type="common">Orbweaver spider</name>
    <name type="synonym">Epeira ventricosa</name>
    <dbReference type="NCBI Taxonomy" id="182803"/>
    <lineage>
        <taxon>Eukaryota</taxon>
        <taxon>Metazoa</taxon>
        <taxon>Ecdysozoa</taxon>
        <taxon>Arthropoda</taxon>
        <taxon>Chelicerata</taxon>
        <taxon>Arachnida</taxon>
        <taxon>Araneae</taxon>
        <taxon>Araneomorphae</taxon>
        <taxon>Entelegynae</taxon>
        <taxon>Araneoidea</taxon>
        <taxon>Araneidae</taxon>
        <taxon>Araneus</taxon>
    </lineage>
</organism>
<evidence type="ECO:0000313" key="3">
    <source>
        <dbReference type="Proteomes" id="UP000499080"/>
    </source>
</evidence>
<keyword evidence="3" id="KW-1185">Reference proteome</keyword>
<evidence type="ECO:0000313" key="2">
    <source>
        <dbReference type="EMBL" id="GBM74060.1"/>
    </source>
</evidence>
<comment type="caution">
    <text evidence="2">The sequence shown here is derived from an EMBL/GenBank/DDBJ whole genome shotgun (WGS) entry which is preliminary data.</text>
</comment>
<dbReference type="Proteomes" id="UP000499080">
    <property type="component" value="Unassembled WGS sequence"/>
</dbReference>
<protein>
    <submittedName>
        <fullName evidence="2">Uncharacterized protein</fullName>
    </submittedName>
</protein>
<dbReference type="EMBL" id="BGPR01002472">
    <property type="protein sequence ID" value="GBM74060.1"/>
    <property type="molecule type" value="Genomic_DNA"/>
</dbReference>
<evidence type="ECO:0000256" key="1">
    <source>
        <dbReference type="SAM" id="MobiDB-lite"/>
    </source>
</evidence>
<accession>A0A4Y2I988</accession>
<dbReference type="AlphaFoldDB" id="A0A4Y2I988"/>
<reference evidence="2 3" key="1">
    <citation type="journal article" date="2019" name="Sci. Rep.">
        <title>Orb-weaving spider Araneus ventricosus genome elucidates the spidroin gene catalogue.</title>
        <authorList>
            <person name="Kono N."/>
            <person name="Nakamura H."/>
            <person name="Ohtoshi R."/>
            <person name="Moran D.A.P."/>
            <person name="Shinohara A."/>
            <person name="Yoshida Y."/>
            <person name="Fujiwara M."/>
            <person name="Mori M."/>
            <person name="Tomita M."/>
            <person name="Arakawa K."/>
        </authorList>
    </citation>
    <scope>NUCLEOTIDE SEQUENCE [LARGE SCALE GENOMIC DNA]</scope>
</reference>
<proteinExistence type="predicted"/>
<sequence>MYSGCSAESGLESETSRPRSRELPPGNRDPTAWILLGIESTETEESGDKASNATGMSAWLRPAPQLVWEIKLSFFLEFEEGREWAWLRTKNGSPRRGDFFS</sequence>
<name>A0A4Y2I988_ARAVE</name>